<reference evidence="2 3" key="1">
    <citation type="submission" date="2018-08" db="EMBL/GenBank/DDBJ databases">
        <title>Linezolid Resistance in Mycobacterium abscessus: MIC Distribution and Comprehensive Investigation of Resistance Mechanisms.</title>
        <authorList>
            <person name="Ye M."/>
            <person name="Xu L."/>
            <person name="Zou Y."/>
            <person name="Li B."/>
            <person name="Guo Q."/>
            <person name="Zhang Y."/>
            <person name="Zhan M."/>
            <person name="Xu B."/>
            <person name="Yu F."/>
            <person name="Zhang Z."/>
            <person name="Chu H."/>
        </authorList>
    </citation>
    <scope>NUCLEOTIDE SEQUENCE [LARGE SCALE GENOMIC DNA]</scope>
    <source>
        <strain evidence="2 3">G143</strain>
    </source>
</reference>
<gene>
    <name evidence="2" type="ORF">D2E76_21090</name>
</gene>
<feature type="region of interest" description="Disordered" evidence="1">
    <location>
        <begin position="54"/>
        <end position="74"/>
    </location>
</feature>
<dbReference type="RefSeq" id="WP_100521921.1">
    <property type="nucleotide sequence ID" value="NZ_QXAD01000001.1"/>
</dbReference>
<organism evidence="2 3">
    <name type="scientific">Mycobacteroides abscessus</name>
    <dbReference type="NCBI Taxonomy" id="36809"/>
    <lineage>
        <taxon>Bacteria</taxon>
        <taxon>Bacillati</taxon>
        <taxon>Actinomycetota</taxon>
        <taxon>Actinomycetes</taxon>
        <taxon>Mycobacteriales</taxon>
        <taxon>Mycobacteriaceae</taxon>
        <taxon>Mycobacteroides</taxon>
    </lineage>
</organism>
<comment type="caution">
    <text evidence="2">The sequence shown here is derived from an EMBL/GenBank/DDBJ whole genome shotgun (WGS) entry which is preliminary data.</text>
</comment>
<accession>A0ABD7HJZ5</accession>
<dbReference type="AlphaFoldDB" id="A0ABD7HJZ5"/>
<evidence type="ECO:0000313" key="3">
    <source>
        <dbReference type="Proteomes" id="UP000284557"/>
    </source>
</evidence>
<protein>
    <submittedName>
        <fullName evidence="2">Uncharacterized protein</fullName>
    </submittedName>
</protein>
<proteinExistence type="predicted"/>
<evidence type="ECO:0000256" key="1">
    <source>
        <dbReference type="SAM" id="MobiDB-lite"/>
    </source>
</evidence>
<name>A0ABD7HJZ5_9MYCO</name>
<dbReference type="EMBL" id="QXBN01000018">
    <property type="protein sequence ID" value="RIT33888.1"/>
    <property type="molecule type" value="Genomic_DNA"/>
</dbReference>
<feature type="compositionally biased region" description="Basic and acidic residues" evidence="1">
    <location>
        <begin position="59"/>
        <end position="74"/>
    </location>
</feature>
<evidence type="ECO:0000313" key="2">
    <source>
        <dbReference type="EMBL" id="RIT33888.1"/>
    </source>
</evidence>
<dbReference type="Proteomes" id="UP000284557">
    <property type="component" value="Unassembled WGS sequence"/>
</dbReference>
<sequence length="74" mass="8031">MALLLTLIVLLILGGVMYAMYRGRSAWGPALGGLATGDPDSLNIRLQAERAVPRPPWPIDEHGNPIEGDENRHS</sequence>